<sequence length="200" mass="22227">MKTSTRAIIALFISAALWSCSEKKTSSGDAYFNKGDYAEAADEYSEDLKFNPNDVRMLYNRGRANEEQGNYEEAKADFEKALEVEPNNFQVLLSLANVHYNQKNYTNALLYADQAAEISGAPAMASFMKARALHQLGKPDEALKAYGNAIAVDKEFGQAYFNRGMLKVAMKKVGSSCEDFQLARALEYPGADEAYAKYCK</sequence>
<dbReference type="EMBL" id="FOKK01000004">
    <property type="protein sequence ID" value="SFB07626.1"/>
    <property type="molecule type" value="Genomic_DNA"/>
</dbReference>
<dbReference type="Pfam" id="PF13414">
    <property type="entry name" value="TPR_11"/>
    <property type="match status" value="1"/>
</dbReference>
<dbReference type="SMART" id="SM00028">
    <property type="entry name" value="TPR"/>
    <property type="match status" value="5"/>
</dbReference>
<reference evidence="4 5" key="1">
    <citation type="submission" date="2016-10" db="EMBL/GenBank/DDBJ databases">
        <authorList>
            <person name="de Groot N.N."/>
        </authorList>
    </citation>
    <scope>NUCLEOTIDE SEQUENCE [LARGE SCALE GENOMIC DNA]</scope>
    <source>
        <strain evidence="4 5">DSM 23399</strain>
    </source>
</reference>
<keyword evidence="2 3" id="KW-0802">TPR repeat</keyword>
<dbReference type="PANTHER" id="PTHR44858:SF1">
    <property type="entry name" value="UDP-N-ACETYLGLUCOSAMINE--PEPTIDE N-ACETYLGLUCOSAMINYLTRANSFERASE SPINDLY-RELATED"/>
    <property type="match status" value="1"/>
</dbReference>
<dbReference type="STRING" id="237018.SAMN04489723_10483"/>
<organism evidence="4 5">
    <name type="scientific">Algoriphagus aquimarinus</name>
    <dbReference type="NCBI Taxonomy" id="237018"/>
    <lineage>
        <taxon>Bacteria</taxon>
        <taxon>Pseudomonadati</taxon>
        <taxon>Bacteroidota</taxon>
        <taxon>Cytophagia</taxon>
        <taxon>Cytophagales</taxon>
        <taxon>Cyclobacteriaceae</taxon>
        <taxon>Algoriphagus</taxon>
    </lineage>
</organism>
<gene>
    <name evidence="4" type="ORF">SAMN04489723_10483</name>
</gene>
<dbReference type="InterPro" id="IPR011990">
    <property type="entry name" value="TPR-like_helical_dom_sf"/>
</dbReference>
<evidence type="ECO:0000256" key="3">
    <source>
        <dbReference type="PROSITE-ProRule" id="PRU00339"/>
    </source>
</evidence>
<keyword evidence="5" id="KW-1185">Reference proteome</keyword>
<accession>A0A1I0Y4F8</accession>
<dbReference type="PROSITE" id="PS50293">
    <property type="entry name" value="TPR_REGION"/>
    <property type="match status" value="1"/>
</dbReference>
<dbReference type="Pfam" id="PF13432">
    <property type="entry name" value="TPR_16"/>
    <property type="match status" value="1"/>
</dbReference>
<dbReference type="InterPro" id="IPR050498">
    <property type="entry name" value="Ycf3"/>
</dbReference>
<dbReference type="InterPro" id="IPR019734">
    <property type="entry name" value="TPR_rpt"/>
</dbReference>
<evidence type="ECO:0000313" key="4">
    <source>
        <dbReference type="EMBL" id="SFB07626.1"/>
    </source>
</evidence>
<dbReference type="SUPFAM" id="SSF48452">
    <property type="entry name" value="TPR-like"/>
    <property type="match status" value="1"/>
</dbReference>
<dbReference type="PANTHER" id="PTHR44858">
    <property type="entry name" value="TETRATRICOPEPTIDE REPEAT PROTEIN 6"/>
    <property type="match status" value="1"/>
</dbReference>
<keyword evidence="1" id="KW-0677">Repeat</keyword>
<dbReference type="Proteomes" id="UP000198790">
    <property type="component" value="Unassembled WGS sequence"/>
</dbReference>
<evidence type="ECO:0000256" key="2">
    <source>
        <dbReference type="ARBA" id="ARBA00022803"/>
    </source>
</evidence>
<dbReference type="PROSITE" id="PS50005">
    <property type="entry name" value="TPR"/>
    <property type="match status" value="2"/>
</dbReference>
<evidence type="ECO:0000313" key="5">
    <source>
        <dbReference type="Proteomes" id="UP000198790"/>
    </source>
</evidence>
<dbReference type="OrthoDB" id="9785181at2"/>
<protein>
    <submittedName>
        <fullName evidence="4">TPR repeat-containing protein</fullName>
    </submittedName>
</protein>
<name>A0A1I0Y4F8_9BACT</name>
<dbReference type="AlphaFoldDB" id="A0A1I0Y4F8"/>
<dbReference type="Gene3D" id="1.25.40.10">
    <property type="entry name" value="Tetratricopeptide repeat domain"/>
    <property type="match status" value="2"/>
</dbReference>
<dbReference type="RefSeq" id="WP_092895472.1">
    <property type="nucleotide sequence ID" value="NZ_CAXBKE010000013.1"/>
</dbReference>
<evidence type="ECO:0000256" key="1">
    <source>
        <dbReference type="ARBA" id="ARBA00022737"/>
    </source>
</evidence>
<feature type="repeat" description="TPR" evidence="3">
    <location>
        <begin position="21"/>
        <end position="54"/>
    </location>
</feature>
<proteinExistence type="predicted"/>
<feature type="repeat" description="TPR" evidence="3">
    <location>
        <begin position="55"/>
        <end position="88"/>
    </location>
</feature>